<sequence length="443" mass="51138">MNWLHYLLQVNLYLILFYGFYHIVLRKETFFYLNRAYLLASSAMAFFIPMLQFTWVREQLVSDSVYHTMKYIYDPQMYYTPTETFVQQGWTWGDMIAVVYITGVLIGIGRMGLQMAYLGNLLRGKSQKKSVNKNAFSFFNFLFVSKDMPMRDVIMRHEQVHIRQLHSADIMLFELLAIFNWFNPVIYLYKKAVRYIHEFIADEITSQWEESKEEYAMLLFHEQFGVQTVPLTNNFFNDSMLKQRIQMLMKDRSEADVQWKYLLVIPLLGTMLILASSNLRGSQMEQSLNTKWKAIVEKGGQPYGPSKTGRQVLAESGISISSATIISPALAEELQMEADSIMNGVDHQPEFNGGMPAFVDYLRANLKYPEEAQKANMEGKTYIQFVVNKDGSAEDFKVVKSAGEPLDNEALRVLKSVPKWISGTHQGKLVRCTFVVPISFKKA</sequence>
<dbReference type="InterPro" id="IPR006260">
    <property type="entry name" value="TonB/TolA_C"/>
</dbReference>
<feature type="domain" description="TonB C-terminal" evidence="11">
    <location>
        <begin position="353"/>
        <end position="443"/>
    </location>
</feature>
<dbReference type="NCBIfam" id="TIGR01352">
    <property type="entry name" value="tonB_Cterm"/>
    <property type="match status" value="1"/>
</dbReference>
<comment type="subcellular location">
    <subcellularLocation>
        <location evidence="1">Cell inner membrane</location>
        <topology evidence="1">Single-pass membrane protein</topology>
        <orientation evidence="1">Periplasmic side</orientation>
    </subcellularLocation>
</comment>
<comment type="caution">
    <text evidence="12">The sequence shown here is derived from an EMBL/GenBank/DDBJ whole genome shotgun (WGS) entry which is preliminary data.</text>
</comment>
<feature type="transmembrane region" description="Helical" evidence="10">
    <location>
        <begin position="36"/>
        <end position="56"/>
    </location>
</feature>
<evidence type="ECO:0000259" key="11">
    <source>
        <dbReference type="PROSITE" id="PS52015"/>
    </source>
</evidence>
<evidence type="ECO:0000313" key="12">
    <source>
        <dbReference type="EMBL" id="MDI9867041.1"/>
    </source>
</evidence>
<evidence type="ECO:0000256" key="4">
    <source>
        <dbReference type="ARBA" id="ARBA00022475"/>
    </source>
</evidence>
<keyword evidence="7" id="KW-0653">Protein transport</keyword>
<protein>
    <submittedName>
        <fullName evidence="12">M56 family metallopeptidase</fullName>
    </submittedName>
</protein>
<dbReference type="InterPro" id="IPR037682">
    <property type="entry name" value="TonB_C"/>
</dbReference>
<comment type="similarity">
    <text evidence="2">Belongs to the TonB family.</text>
</comment>
<evidence type="ECO:0000256" key="9">
    <source>
        <dbReference type="ARBA" id="ARBA00023136"/>
    </source>
</evidence>
<dbReference type="PANTHER" id="PTHR33446">
    <property type="entry name" value="PROTEIN TONB-RELATED"/>
    <property type="match status" value="1"/>
</dbReference>
<dbReference type="RefSeq" id="WP_283371752.1">
    <property type="nucleotide sequence ID" value="NZ_JASHID010000023.1"/>
</dbReference>
<dbReference type="Gene3D" id="3.30.1150.10">
    <property type="match status" value="1"/>
</dbReference>
<keyword evidence="6 10" id="KW-0812">Transmembrane</keyword>
<evidence type="ECO:0000256" key="10">
    <source>
        <dbReference type="SAM" id="Phobius"/>
    </source>
</evidence>
<keyword evidence="4" id="KW-1003">Cell membrane</keyword>
<accession>A0ABT6YV87</accession>
<dbReference type="PROSITE" id="PS52015">
    <property type="entry name" value="TONB_CTD"/>
    <property type="match status" value="1"/>
</dbReference>
<feature type="transmembrane region" description="Helical" evidence="10">
    <location>
        <begin position="6"/>
        <end position="24"/>
    </location>
</feature>
<dbReference type="Pfam" id="PF05569">
    <property type="entry name" value="Peptidase_M56"/>
    <property type="match status" value="1"/>
</dbReference>
<keyword evidence="9 10" id="KW-0472">Membrane</keyword>
<dbReference type="InterPro" id="IPR008756">
    <property type="entry name" value="Peptidase_M56"/>
</dbReference>
<dbReference type="InterPro" id="IPR051045">
    <property type="entry name" value="TonB-dependent_transducer"/>
</dbReference>
<name>A0ABT6YV87_9BACT</name>
<feature type="transmembrane region" description="Helical" evidence="10">
    <location>
        <begin position="259"/>
        <end position="279"/>
    </location>
</feature>
<evidence type="ECO:0000256" key="8">
    <source>
        <dbReference type="ARBA" id="ARBA00022989"/>
    </source>
</evidence>
<evidence type="ECO:0000256" key="3">
    <source>
        <dbReference type="ARBA" id="ARBA00022448"/>
    </source>
</evidence>
<evidence type="ECO:0000256" key="5">
    <source>
        <dbReference type="ARBA" id="ARBA00022519"/>
    </source>
</evidence>
<keyword evidence="3" id="KW-0813">Transport</keyword>
<keyword evidence="8 10" id="KW-1133">Transmembrane helix</keyword>
<dbReference type="SUPFAM" id="SSF74653">
    <property type="entry name" value="TolA/TonB C-terminal domain"/>
    <property type="match status" value="1"/>
</dbReference>
<organism evidence="12 13">
    <name type="scientific">Flectobacillus longus</name>
    <dbReference type="NCBI Taxonomy" id="2984207"/>
    <lineage>
        <taxon>Bacteria</taxon>
        <taxon>Pseudomonadati</taxon>
        <taxon>Bacteroidota</taxon>
        <taxon>Cytophagia</taxon>
        <taxon>Cytophagales</taxon>
        <taxon>Flectobacillaceae</taxon>
        <taxon>Flectobacillus</taxon>
    </lineage>
</organism>
<dbReference type="EMBL" id="JASHID010000023">
    <property type="protein sequence ID" value="MDI9867041.1"/>
    <property type="molecule type" value="Genomic_DNA"/>
</dbReference>
<reference evidence="12 13" key="1">
    <citation type="submission" date="2023-05" db="EMBL/GenBank/DDBJ databases">
        <title>Novel species of genus Flectobacillus isolated from stream in China.</title>
        <authorList>
            <person name="Lu H."/>
        </authorList>
    </citation>
    <scope>NUCLEOTIDE SEQUENCE [LARGE SCALE GENOMIC DNA]</scope>
    <source>
        <strain evidence="12 13">DC10W</strain>
    </source>
</reference>
<dbReference type="Proteomes" id="UP001236569">
    <property type="component" value="Unassembled WGS sequence"/>
</dbReference>
<keyword evidence="13" id="KW-1185">Reference proteome</keyword>
<proteinExistence type="inferred from homology"/>
<dbReference type="Pfam" id="PF03544">
    <property type="entry name" value="TonB_C"/>
    <property type="match status" value="1"/>
</dbReference>
<evidence type="ECO:0000256" key="7">
    <source>
        <dbReference type="ARBA" id="ARBA00022927"/>
    </source>
</evidence>
<gene>
    <name evidence="12" type="ORF">QM480_22060</name>
</gene>
<evidence type="ECO:0000256" key="1">
    <source>
        <dbReference type="ARBA" id="ARBA00004383"/>
    </source>
</evidence>
<evidence type="ECO:0000256" key="2">
    <source>
        <dbReference type="ARBA" id="ARBA00006555"/>
    </source>
</evidence>
<feature type="transmembrane region" description="Helical" evidence="10">
    <location>
        <begin position="95"/>
        <end position="113"/>
    </location>
</feature>
<dbReference type="PANTHER" id="PTHR33446:SF2">
    <property type="entry name" value="PROTEIN TONB"/>
    <property type="match status" value="1"/>
</dbReference>
<keyword evidence="5" id="KW-0997">Cell inner membrane</keyword>
<evidence type="ECO:0000313" key="13">
    <source>
        <dbReference type="Proteomes" id="UP001236569"/>
    </source>
</evidence>
<evidence type="ECO:0000256" key="6">
    <source>
        <dbReference type="ARBA" id="ARBA00022692"/>
    </source>
</evidence>